<evidence type="ECO:0000313" key="2">
    <source>
        <dbReference type="EMBL" id="CAI9273062.1"/>
    </source>
</evidence>
<name>A0AA35YFN8_LACSI</name>
<gene>
    <name evidence="2" type="ORF">LSALG_LOCUS13228</name>
</gene>
<accession>A0AA35YFN8</accession>
<feature type="compositionally biased region" description="Basic and acidic residues" evidence="1">
    <location>
        <begin position="71"/>
        <end position="106"/>
    </location>
</feature>
<evidence type="ECO:0000313" key="3">
    <source>
        <dbReference type="Proteomes" id="UP001177003"/>
    </source>
</evidence>
<dbReference type="AlphaFoldDB" id="A0AA35YFN8"/>
<keyword evidence="3" id="KW-1185">Reference proteome</keyword>
<proteinExistence type="predicted"/>
<feature type="region of interest" description="Disordered" evidence="1">
    <location>
        <begin position="53"/>
        <end position="123"/>
    </location>
</feature>
<protein>
    <submittedName>
        <fullName evidence="2">Uncharacterized protein</fullName>
    </submittedName>
</protein>
<feature type="compositionally biased region" description="Low complexity" evidence="1">
    <location>
        <begin position="53"/>
        <end position="64"/>
    </location>
</feature>
<reference evidence="2" key="1">
    <citation type="submission" date="2023-04" db="EMBL/GenBank/DDBJ databases">
        <authorList>
            <person name="Vijverberg K."/>
            <person name="Xiong W."/>
            <person name="Schranz E."/>
        </authorList>
    </citation>
    <scope>NUCLEOTIDE SEQUENCE</scope>
</reference>
<dbReference type="Proteomes" id="UP001177003">
    <property type="component" value="Chromosome 2"/>
</dbReference>
<dbReference type="EMBL" id="OX465078">
    <property type="protein sequence ID" value="CAI9273062.1"/>
    <property type="molecule type" value="Genomic_DNA"/>
</dbReference>
<evidence type="ECO:0000256" key="1">
    <source>
        <dbReference type="SAM" id="MobiDB-lite"/>
    </source>
</evidence>
<organism evidence="2 3">
    <name type="scientific">Lactuca saligna</name>
    <name type="common">Willowleaf lettuce</name>
    <dbReference type="NCBI Taxonomy" id="75948"/>
    <lineage>
        <taxon>Eukaryota</taxon>
        <taxon>Viridiplantae</taxon>
        <taxon>Streptophyta</taxon>
        <taxon>Embryophyta</taxon>
        <taxon>Tracheophyta</taxon>
        <taxon>Spermatophyta</taxon>
        <taxon>Magnoliopsida</taxon>
        <taxon>eudicotyledons</taxon>
        <taxon>Gunneridae</taxon>
        <taxon>Pentapetalae</taxon>
        <taxon>asterids</taxon>
        <taxon>campanulids</taxon>
        <taxon>Asterales</taxon>
        <taxon>Asteraceae</taxon>
        <taxon>Cichorioideae</taxon>
        <taxon>Cichorieae</taxon>
        <taxon>Lactucinae</taxon>
        <taxon>Lactuca</taxon>
    </lineage>
</organism>
<sequence>MRWTRAQILRRSPRMMEAGFQSKFTNTANNAIDLEEEEVLYIELESSSIHVVDGKKSMSSVGKKGVPGGEQKLELPKKTSNEKSYKNDSSDDEFVDKKINVDSGKNEKKRKRKRVDKSVNDKKVKVKGKKMAYADRVICEDVNLHRHRPFITEIDSKHLRVLEEYEVSRGVFGNPSLMENVDGVFYDAKINQDHLKDRSAEESYGIIESMVGRLVEKKKVVEASSLMCMEMHLNNDKMKAVIKKVVDIFNGTTLKALIVDGHEDRIEVDGTSVNATEGGKSVEDMNQMITNLINKMGRIYLVDEKFILNRMWMLQIREWKECPRQLSSQLQPDEIERNNSKKSSMFNNDCPSFEARLNECADEMNTSKGNEGKDDAIVEQERPKRTKRKVEAVVGIKMREKGEMNHGPTLKSPFVQRVVDLKDSVKTLITRNVVVLKMKCQAYNRSDDGRIYLM</sequence>